<dbReference type="PROSITE" id="PS51257">
    <property type="entry name" value="PROKAR_LIPOPROTEIN"/>
    <property type="match status" value="1"/>
</dbReference>
<keyword evidence="5" id="KW-0378">Hydrolase</keyword>
<keyword evidence="5" id="KW-0645">Protease</keyword>
<feature type="chain" id="PRO_5013040933" evidence="3">
    <location>
        <begin position="26"/>
        <end position="272"/>
    </location>
</feature>
<feature type="signal peptide" evidence="3">
    <location>
        <begin position="1"/>
        <end position="25"/>
    </location>
</feature>
<dbReference type="EMBL" id="FPKR01000005">
    <property type="protein sequence ID" value="SFZ75238.1"/>
    <property type="molecule type" value="Genomic_DNA"/>
</dbReference>
<dbReference type="GO" id="GO:0008233">
    <property type="term" value="F:peptidase activity"/>
    <property type="evidence" value="ECO:0007669"/>
    <property type="project" value="UniProtKB-KW"/>
</dbReference>
<comment type="subcellular location">
    <subcellularLocation>
        <location evidence="1">Membrane</location>
        <topology evidence="1">Single-pass membrane protein</topology>
    </subcellularLocation>
</comment>
<accession>A0A1K2HEM6</accession>
<name>A0A1K2HEM6_9NEIS</name>
<organism evidence="5 6">
    <name type="scientific">Chitinimonas taiwanensis DSM 18899</name>
    <dbReference type="NCBI Taxonomy" id="1121279"/>
    <lineage>
        <taxon>Bacteria</taxon>
        <taxon>Pseudomonadati</taxon>
        <taxon>Pseudomonadota</taxon>
        <taxon>Betaproteobacteria</taxon>
        <taxon>Neisseriales</taxon>
        <taxon>Chitinibacteraceae</taxon>
        <taxon>Chitinimonas</taxon>
    </lineage>
</organism>
<reference evidence="5 6" key="1">
    <citation type="submission" date="2016-11" db="EMBL/GenBank/DDBJ databases">
        <authorList>
            <person name="Jaros S."/>
            <person name="Januszkiewicz K."/>
            <person name="Wedrychowicz H."/>
        </authorList>
    </citation>
    <scope>NUCLEOTIDE SEQUENCE [LARGE SCALE GENOMIC DNA]</scope>
    <source>
        <strain evidence="5 6">DSM 18899</strain>
    </source>
</reference>
<dbReference type="STRING" id="1121279.SAMN02745887_01518"/>
<evidence type="ECO:0000313" key="5">
    <source>
        <dbReference type="EMBL" id="SFZ75238.1"/>
    </source>
</evidence>
<sequence length="272" mass="30482">MHRTQRHLKLALVLLLAGLSGCSRISTDPGTQTVLIDKPWFFGHGGVQDSAQEPGSGWYWWSTSGIVVPVVPIKIDERFDDLITAGDNIPVDFNSYLQLQIKDPVAIIKKYGERWYDNNLKEQYRTIVRNEAKQYTLNQLLSDSQSVQKLESSILAATSKLVKDNGLPVAVLDINLGKVLPDGKILDEINETGRQKQRSKSMEAARQAEEQRKEAERARAAADNAYRNEMSLSPEQFIKLEEIKAKKMLYEQCHKGCTVIVSDGATPLVVGR</sequence>
<dbReference type="Gene3D" id="3.30.479.30">
    <property type="entry name" value="Band 7 domain"/>
    <property type="match status" value="1"/>
</dbReference>
<dbReference type="RefSeq" id="WP_072428041.1">
    <property type="nucleotide sequence ID" value="NZ_FPKR01000005.1"/>
</dbReference>
<feature type="domain" description="Band 7" evidence="4">
    <location>
        <begin position="42"/>
        <end position="215"/>
    </location>
</feature>
<evidence type="ECO:0000256" key="2">
    <source>
        <dbReference type="SAM" id="MobiDB-lite"/>
    </source>
</evidence>
<dbReference type="SUPFAM" id="SSF117892">
    <property type="entry name" value="Band 7/SPFH domain"/>
    <property type="match status" value="1"/>
</dbReference>
<dbReference type="OrthoDB" id="9150901at2"/>
<dbReference type="InterPro" id="IPR001107">
    <property type="entry name" value="Band_7"/>
</dbReference>
<feature type="region of interest" description="Disordered" evidence="2">
    <location>
        <begin position="192"/>
        <end position="220"/>
    </location>
</feature>
<dbReference type="AlphaFoldDB" id="A0A1K2HEM6"/>
<keyword evidence="3" id="KW-0732">Signal</keyword>
<dbReference type="GO" id="GO:0016020">
    <property type="term" value="C:membrane"/>
    <property type="evidence" value="ECO:0007669"/>
    <property type="project" value="UniProtKB-SubCell"/>
</dbReference>
<evidence type="ECO:0000259" key="4">
    <source>
        <dbReference type="Pfam" id="PF01145"/>
    </source>
</evidence>
<dbReference type="Pfam" id="PF01145">
    <property type="entry name" value="Band_7"/>
    <property type="match status" value="1"/>
</dbReference>
<evidence type="ECO:0000313" key="6">
    <source>
        <dbReference type="Proteomes" id="UP000186513"/>
    </source>
</evidence>
<evidence type="ECO:0000256" key="1">
    <source>
        <dbReference type="ARBA" id="ARBA00004167"/>
    </source>
</evidence>
<dbReference type="Proteomes" id="UP000186513">
    <property type="component" value="Unassembled WGS sequence"/>
</dbReference>
<dbReference type="InterPro" id="IPR036013">
    <property type="entry name" value="Band_7/SPFH_dom_sf"/>
</dbReference>
<gene>
    <name evidence="5" type="ORF">SAMN02745887_01518</name>
</gene>
<evidence type="ECO:0000256" key="3">
    <source>
        <dbReference type="SAM" id="SignalP"/>
    </source>
</evidence>
<dbReference type="GO" id="GO:0006508">
    <property type="term" value="P:proteolysis"/>
    <property type="evidence" value="ECO:0007669"/>
    <property type="project" value="UniProtKB-KW"/>
</dbReference>
<proteinExistence type="predicted"/>
<protein>
    <submittedName>
        <fullName evidence="5">Regulator of protease activity HflC, stomatin/prohibitin superfamily</fullName>
    </submittedName>
</protein>
<keyword evidence="6" id="KW-1185">Reference proteome</keyword>